<evidence type="ECO:0000313" key="2">
    <source>
        <dbReference type="Proteomes" id="UP000298196"/>
    </source>
</evidence>
<sequence>ILPYSKESIKFKRLKRELALYRIVFGQPRQEDLLFGLKQSGNESLTDFSEWLISLEPPKI</sequence>
<keyword evidence="2" id="KW-1185">Reference proteome</keyword>
<name>A0A4Z0LRW2_SALET</name>
<evidence type="ECO:0000313" key="1">
    <source>
        <dbReference type="EMBL" id="TGD68894.1"/>
    </source>
</evidence>
<reference evidence="1 2" key="1">
    <citation type="submission" date="2018-03" db="EMBL/GenBank/DDBJ databases">
        <title>Non-Typhoidal Salmonella genome sequencing and assembly.</title>
        <authorList>
            <person name="Matchawe C."/>
        </authorList>
    </citation>
    <scope>NUCLEOTIDE SEQUENCE [LARGE SCALE GENOMIC DNA]</scope>
    <source>
        <strain evidence="1 2">22sa</strain>
    </source>
</reference>
<dbReference type="AlphaFoldDB" id="A0A4Z0LRW2"/>
<dbReference type="EMBL" id="PYKI01001720">
    <property type="protein sequence ID" value="TGD68894.1"/>
    <property type="molecule type" value="Genomic_DNA"/>
</dbReference>
<dbReference type="Proteomes" id="UP000298196">
    <property type="component" value="Unassembled WGS sequence"/>
</dbReference>
<gene>
    <name evidence="1" type="ORF">C9F07_16460</name>
</gene>
<proteinExistence type="predicted"/>
<comment type="caution">
    <text evidence="1">The sequence shown here is derived from an EMBL/GenBank/DDBJ whole genome shotgun (WGS) entry which is preliminary data.</text>
</comment>
<organism evidence="1 2">
    <name type="scientific">Salmonella enterica subsp. enterica serovar Poona</name>
    <dbReference type="NCBI Taxonomy" id="436295"/>
    <lineage>
        <taxon>Bacteria</taxon>
        <taxon>Pseudomonadati</taxon>
        <taxon>Pseudomonadota</taxon>
        <taxon>Gammaproteobacteria</taxon>
        <taxon>Enterobacterales</taxon>
        <taxon>Enterobacteriaceae</taxon>
        <taxon>Salmonella</taxon>
    </lineage>
</organism>
<protein>
    <submittedName>
        <fullName evidence="1">Uncharacterized protein</fullName>
    </submittedName>
</protein>
<accession>A0A4Z0LRW2</accession>
<feature type="non-terminal residue" evidence="1">
    <location>
        <position position="1"/>
    </location>
</feature>